<dbReference type="RefSeq" id="WP_103931649.1">
    <property type="nucleotide sequence ID" value="NZ_FNVA01000001.1"/>
</dbReference>
<organism evidence="8 9">
    <name type="scientific">Bryocella elongata</name>
    <dbReference type="NCBI Taxonomy" id="863522"/>
    <lineage>
        <taxon>Bacteria</taxon>
        <taxon>Pseudomonadati</taxon>
        <taxon>Acidobacteriota</taxon>
        <taxon>Terriglobia</taxon>
        <taxon>Terriglobales</taxon>
        <taxon>Acidobacteriaceae</taxon>
        <taxon>Bryocella</taxon>
    </lineage>
</organism>
<accession>A0A1H5TVU6</accession>
<comment type="subcellular location">
    <subcellularLocation>
        <location evidence="1">Cell membrane</location>
        <topology evidence="1">Multi-pass membrane protein</topology>
    </subcellularLocation>
</comment>
<comment type="similarity">
    <text evidence="2">Belongs to the DoxX family.</text>
</comment>
<keyword evidence="3" id="KW-1003">Cell membrane</keyword>
<dbReference type="AlphaFoldDB" id="A0A1H5TVU6"/>
<keyword evidence="6 7" id="KW-0472">Membrane</keyword>
<evidence type="ECO:0000256" key="5">
    <source>
        <dbReference type="ARBA" id="ARBA00022989"/>
    </source>
</evidence>
<dbReference type="PANTHER" id="PTHR33452">
    <property type="entry name" value="OXIDOREDUCTASE CATD-RELATED"/>
    <property type="match status" value="1"/>
</dbReference>
<evidence type="ECO:0000256" key="1">
    <source>
        <dbReference type="ARBA" id="ARBA00004651"/>
    </source>
</evidence>
<keyword evidence="4 7" id="KW-0812">Transmembrane</keyword>
<evidence type="ECO:0000256" key="3">
    <source>
        <dbReference type="ARBA" id="ARBA00022475"/>
    </source>
</evidence>
<dbReference type="Proteomes" id="UP000236728">
    <property type="component" value="Unassembled WGS sequence"/>
</dbReference>
<proteinExistence type="inferred from homology"/>
<gene>
    <name evidence="8" type="ORF">SAMN05421819_0759</name>
</gene>
<reference evidence="8 9" key="1">
    <citation type="submission" date="2016-10" db="EMBL/GenBank/DDBJ databases">
        <authorList>
            <person name="de Groot N.N."/>
        </authorList>
    </citation>
    <scope>NUCLEOTIDE SEQUENCE [LARGE SCALE GENOMIC DNA]</scope>
    <source>
        <strain evidence="8 9">DSM 22489</strain>
    </source>
</reference>
<evidence type="ECO:0000256" key="2">
    <source>
        <dbReference type="ARBA" id="ARBA00006679"/>
    </source>
</evidence>
<dbReference type="InterPro" id="IPR032808">
    <property type="entry name" value="DoxX"/>
</dbReference>
<dbReference type="PANTHER" id="PTHR33452:SF1">
    <property type="entry name" value="INNER MEMBRANE PROTEIN YPHA-RELATED"/>
    <property type="match status" value="1"/>
</dbReference>
<dbReference type="Pfam" id="PF07681">
    <property type="entry name" value="DoxX"/>
    <property type="match status" value="1"/>
</dbReference>
<dbReference type="OrthoDB" id="122157at2"/>
<feature type="transmembrane region" description="Helical" evidence="7">
    <location>
        <begin position="112"/>
        <end position="129"/>
    </location>
</feature>
<evidence type="ECO:0000256" key="6">
    <source>
        <dbReference type="ARBA" id="ARBA00023136"/>
    </source>
</evidence>
<sequence>MPTPNLPATRDQRLAYLFLRVFTGFDFFGHGFARIFTGTHLAGFAQGMAKGMAAAPLPPQLVLATGYAVPCVELLVGILLLTGLFVREALLAASALMLVLIFGVTMKQDWNVAGQQLLYALVLALLLFAREPYDTSWPAVFRSSTGR</sequence>
<feature type="transmembrane region" description="Helical" evidence="7">
    <location>
        <begin position="89"/>
        <end position="106"/>
    </location>
</feature>
<evidence type="ECO:0000256" key="4">
    <source>
        <dbReference type="ARBA" id="ARBA00022692"/>
    </source>
</evidence>
<evidence type="ECO:0000313" key="9">
    <source>
        <dbReference type="Proteomes" id="UP000236728"/>
    </source>
</evidence>
<feature type="transmembrane region" description="Helical" evidence="7">
    <location>
        <begin position="61"/>
        <end position="82"/>
    </location>
</feature>
<keyword evidence="9" id="KW-1185">Reference proteome</keyword>
<dbReference type="EMBL" id="FNVA01000001">
    <property type="protein sequence ID" value="SEF66924.1"/>
    <property type="molecule type" value="Genomic_DNA"/>
</dbReference>
<name>A0A1H5TVU6_9BACT</name>
<dbReference type="GO" id="GO:0005886">
    <property type="term" value="C:plasma membrane"/>
    <property type="evidence" value="ECO:0007669"/>
    <property type="project" value="UniProtKB-SubCell"/>
</dbReference>
<keyword evidence="5 7" id="KW-1133">Transmembrane helix</keyword>
<evidence type="ECO:0000256" key="7">
    <source>
        <dbReference type="SAM" id="Phobius"/>
    </source>
</evidence>
<evidence type="ECO:0000313" key="8">
    <source>
        <dbReference type="EMBL" id="SEF66924.1"/>
    </source>
</evidence>
<dbReference type="InterPro" id="IPR051907">
    <property type="entry name" value="DoxX-like_oxidoreductase"/>
</dbReference>
<protein>
    <submittedName>
        <fullName evidence="8">Thiosulfate dehydrogenase [quinone] large subunit</fullName>
    </submittedName>
</protein>